<evidence type="ECO:0000259" key="4">
    <source>
        <dbReference type="SMART" id="SM01072"/>
    </source>
</evidence>
<dbReference type="InterPro" id="IPR005938">
    <property type="entry name" value="AAA_ATPase_CDC48"/>
</dbReference>
<evidence type="ECO:0000313" key="7">
    <source>
        <dbReference type="Proteomes" id="UP000323011"/>
    </source>
</evidence>
<dbReference type="Gene3D" id="3.10.330.10">
    <property type="match status" value="1"/>
</dbReference>
<protein>
    <submittedName>
        <fullName evidence="6">Uncharacterized protein</fullName>
    </submittedName>
</protein>
<dbReference type="GO" id="GO:0051228">
    <property type="term" value="P:mitotic spindle disassembly"/>
    <property type="evidence" value="ECO:0007669"/>
    <property type="project" value="TreeGrafter"/>
</dbReference>
<dbReference type="GO" id="GO:0031593">
    <property type="term" value="F:polyubiquitin modification-dependent protein binding"/>
    <property type="evidence" value="ECO:0007669"/>
    <property type="project" value="TreeGrafter"/>
</dbReference>
<feature type="domain" description="CDC48 N-terminal subdomain" evidence="5">
    <location>
        <begin position="22"/>
        <end position="101"/>
    </location>
</feature>
<dbReference type="PANTHER" id="PTHR23077:SF171">
    <property type="entry name" value="NUCLEAR VALOSIN-CONTAINING PROTEIN-LIKE"/>
    <property type="match status" value="1"/>
</dbReference>
<dbReference type="Gene3D" id="1.10.8.60">
    <property type="match status" value="1"/>
</dbReference>
<dbReference type="GO" id="GO:0030970">
    <property type="term" value="P:retrograde protein transport, ER to cytosol"/>
    <property type="evidence" value="ECO:0007669"/>
    <property type="project" value="TreeGrafter"/>
</dbReference>
<dbReference type="Pfam" id="PF02933">
    <property type="entry name" value="CDC48_2"/>
    <property type="match status" value="1"/>
</dbReference>
<keyword evidence="7" id="KW-1185">Reference proteome</keyword>
<name>A0A5A8CRJ4_CAFRO</name>
<dbReference type="SMART" id="SM00382">
    <property type="entry name" value="AAA"/>
    <property type="match status" value="2"/>
</dbReference>
<feature type="domain" description="AAA+ ATPase" evidence="3">
    <location>
        <begin position="442"/>
        <end position="578"/>
    </location>
</feature>
<accession>A0A5A8CRJ4</accession>
<dbReference type="FunFam" id="3.40.50.300:FF:000012">
    <property type="entry name" value="Transitional endoplasmic reticulum ATPase"/>
    <property type="match status" value="1"/>
</dbReference>
<evidence type="ECO:0000259" key="5">
    <source>
        <dbReference type="SMART" id="SM01073"/>
    </source>
</evidence>
<dbReference type="Gene3D" id="2.40.40.20">
    <property type="match status" value="2"/>
</dbReference>
<dbReference type="InterPro" id="IPR003959">
    <property type="entry name" value="ATPase_AAA_core"/>
</dbReference>
<reference evidence="6 7" key="1">
    <citation type="submission" date="2019-07" db="EMBL/GenBank/DDBJ databases">
        <title>Genomes of Cafeteria roenbergensis.</title>
        <authorList>
            <person name="Fischer M.G."/>
            <person name="Hackl T."/>
            <person name="Roman M."/>
        </authorList>
    </citation>
    <scope>NUCLEOTIDE SEQUENCE [LARGE SCALE GENOMIC DNA]</scope>
    <source>
        <strain evidence="6 7">BVI</strain>
    </source>
</reference>
<dbReference type="SMART" id="SM01072">
    <property type="entry name" value="CDC48_2"/>
    <property type="match status" value="2"/>
</dbReference>
<dbReference type="GO" id="GO:0005524">
    <property type="term" value="F:ATP binding"/>
    <property type="evidence" value="ECO:0007669"/>
    <property type="project" value="UniProtKB-KW"/>
</dbReference>
<dbReference type="GO" id="GO:0034098">
    <property type="term" value="C:VCP-NPL4-UFD1 AAA ATPase complex"/>
    <property type="evidence" value="ECO:0007669"/>
    <property type="project" value="TreeGrafter"/>
</dbReference>
<dbReference type="InterPro" id="IPR003338">
    <property type="entry name" value="CDC4_N-term_subdom"/>
</dbReference>
<dbReference type="SUPFAM" id="SSF54585">
    <property type="entry name" value="Cdc48 domain 2-like"/>
    <property type="match status" value="1"/>
</dbReference>
<dbReference type="AlphaFoldDB" id="A0A5A8CRJ4"/>
<dbReference type="InterPro" id="IPR041569">
    <property type="entry name" value="AAA_lid_3"/>
</dbReference>
<feature type="domain" description="CDC48" evidence="4">
    <location>
        <begin position="134"/>
        <end position="199"/>
    </location>
</feature>
<dbReference type="Gene3D" id="3.40.50.300">
    <property type="entry name" value="P-loop containing nucleotide triphosphate hydrolases"/>
    <property type="match status" value="2"/>
</dbReference>
<organism evidence="6 7">
    <name type="scientific">Cafeteria roenbergensis</name>
    <name type="common">Marine flagellate</name>
    <dbReference type="NCBI Taxonomy" id="33653"/>
    <lineage>
        <taxon>Eukaryota</taxon>
        <taxon>Sar</taxon>
        <taxon>Stramenopiles</taxon>
        <taxon>Bigyra</taxon>
        <taxon>Opalozoa</taxon>
        <taxon>Bicosoecida</taxon>
        <taxon>Cafeteriaceae</taxon>
        <taxon>Cafeteria</taxon>
    </lineage>
</organism>
<dbReference type="InterPro" id="IPR003593">
    <property type="entry name" value="AAA+_ATPase"/>
</dbReference>
<dbReference type="EMBL" id="VLTN01000010">
    <property type="protein sequence ID" value="KAA0154760.1"/>
    <property type="molecule type" value="Genomic_DNA"/>
</dbReference>
<dbReference type="FunFam" id="3.40.50.300:FF:000048">
    <property type="entry name" value="Transitional endoplasmic reticulum ATPase"/>
    <property type="match status" value="1"/>
</dbReference>
<evidence type="ECO:0000256" key="2">
    <source>
        <dbReference type="ARBA" id="ARBA00022840"/>
    </source>
</evidence>
<keyword evidence="2" id="KW-0067">ATP-binding</keyword>
<evidence type="ECO:0000259" key="3">
    <source>
        <dbReference type="SMART" id="SM00382"/>
    </source>
</evidence>
<dbReference type="InterPro" id="IPR003960">
    <property type="entry name" value="ATPase_AAA_CS"/>
</dbReference>
<dbReference type="OMA" id="VWPAYPE"/>
<dbReference type="Gene3D" id="6.10.20.150">
    <property type="match status" value="1"/>
</dbReference>
<dbReference type="FunFam" id="3.10.330.10:FF:000001">
    <property type="entry name" value="Cell division control 48"/>
    <property type="match status" value="1"/>
</dbReference>
<dbReference type="InterPro" id="IPR029067">
    <property type="entry name" value="CDC48_domain_2-like_sf"/>
</dbReference>
<dbReference type="CDD" id="cd19528">
    <property type="entry name" value="RecA-like_CDC48_r2-like"/>
    <property type="match status" value="1"/>
</dbReference>
<dbReference type="SUPFAM" id="SSF50692">
    <property type="entry name" value="ADC-like"/>
    <property type="match status" value="2"/>
</dbReference>
<dbReference type="NCBIfam" id="TIGR01243">
    <property type="entry name" value="CDC48"/>
    <property type="match status" value="1"/>
</dbReference>
<evidence type="ECO:0000313" key="6">
    <source>
        <dbReference type="EMBL" id="KAA0154760.1"/>
    </source>
</evidence>
<dbReference type="SMART" id="SM01073">
    <property type="entry name" value="CDC48_N"/>
    <property type="match status" value="2"/>
</dbReference>
<proteinExistence type="predicted"/>
<evidence type="ECO:0000256" key="1">
    <source>
        <dbReference type="ARBA" id="ARBA00022741"/>
    </source>
</evidence>
<dbReference type="CDD" id="cd19519">
    <property type="entry name" value="RecA-like_CDC48_r1-like"/>
    <property type="match status" value="1"/>
</dbReference>
<dbReference type="GO" id="GO:0005634">
    <property type="term" value="C:nucleus"/>
    <property type="evidence" value="ECO:0007669"/>
    <property type="project" value="TreeGrafter"/>
</dbReference>
<dbReference type="PROSITE" id="PS00674">
    <property type="entry name" value="AAA"/>
    <property type="match status" value="2"/>
</dbReference>
<sequence>MASHSDDAAKAAAAASGAGEGGLMVKHSAAGETVVELSPAVLRRIGASDGDTILVSGTRDTACTAIATAEVREGAARLPATARINAGVELEGEIRVSALAATPPMASRVLIAAYRDEEGELADPASLVTTHLTAFFEGASRHGTLRGVARPLAAGDQFRVAPEGQSPATFRVVSVQPDVPFVVAGSATALDMEPDFLEPEAVEPKRVVMKDAAAEEKIKDALSKRRAANRLVVDDSTHDDNSVVEMSQAKMDELNIFKADTVVLRGKRGKETACVVLPFDSVEAGSLRMNKVVRKNLGVRLGDLVSVHVMEEDIPFAKKVSVLPFDTDVEGVKGNLFEVYLAPYFKDSFRPLVKGDSFLVRKAMHPVEFKVVETEPEGPVIVHDDTFIFCEGEPVVREDEESADAVGYDDIGGLGRQLGQIREMIELPLRHPNLFSTLGVKPPRGVLLYGPPGSGKTLIARAVANETGAFFFLINGPEIMSKMAGESESNLRKAFEEAEKNAPSIIFIDEIDSIAPKREKAQGEVERRIVSQLLTLMDGIKKRASVVVIAATNRPNSIDAALRRFGRFDREIDIGVPDETGRLEVLRIHTRNMKLDEDVDLESVAAETHGHVGADLASLCTEAAMQCIREKMELIDIEDEEIDAEVLASLAVSQDHFKHALATANPSSLRETVVEVPNISWADIGGLEPVKRELREMVQYPVEHPEMFEKLGLSPSRGVLFYGPPGCGKTLLAKAVANECQANFVSVKGPELLTMWFGESESNVREVFDKARQAAPCVLFFDELDSIGQSRGRSQGDAGGAGDRVINQLLTEMDGVGAKKNVFIIGATNRPDILDPAIMRPGRLDQLIFIPPPDLDSRMSILKSVLRKTPMDGDIDLSQLARFTKGFTGADLTEICQRAAKLAVRQSIEAHREACLAYEADPENPDFFGQPPAVEDYVVKLSTAHLEEAMKEARRSVSDADLAKYSAFASSMQRQRSQMGGGVGADNFRFTAPAGGAEGAAAAAAEGAGAADAVDAMYD</sequence>
<dbReference type="GO" id="GO:0016887">
    <property type="term" value="F:ATP hydrolysis activity"/>
    <property type="evidence" value="ECO:0007669"/>
    <property type="project" value="InterPro"/>
</dbReference>
<feature type="domain" description="CDC48 N-terminal subdomain" evidence="5">
    <location>
        <begin position="230"/>
        <end position="312"/>
    </location>
</feature>
<dbReference type="Proteomes" id="UP000323011">
    <property type="component" value="Unassembled WGS sequence"/>
</dbReference>
<dbReference type="FunFam" id="2.40.40.20:FF:000003">
    <property type="entry name" value="Transitional endoplasmic reticulum ATPase"/>
    <property type="match status" value="1"/>
</dbReference>
<dbReference type="InterPro" id="IPR027417">
    <property type="entry name" value="P-loop_NTPase"/>
</dbReference>
<dbReference type="Pfam" id="PF02359">
    <property type="entry name" value="CDC48_N"/>
    <property type="match status" value="1"/>
</dbReference>
<dbReference type="FunFam" id="1.10.8.60:FF:000004">
    <property type="entry name" value="Cell division control 48"/>
    <property type="match status" value="1"/>
</dbReference>
<gene>
    <name evidence="6" type="ORF">FNF29_02289</name>
</gene>
<keyword evidence="1" id="KW-0547">Nucleotide-binding</keyword>
<dbReference type="Pfam" id="PF00004">
    <property type="entry name" value="AAA"/>
    <property type="match status" value="2"/>
</dbReference>
<comment type="caution">
    <text evidence="6">The sequence shown here is derived from an EMBL/GenBank/DDBJ whole genome shotgun (WGS) entry which is preliminary data.</text>
</comment>
<dbReference type="InterPro" id="IPR009010">
    <property type="entry name" value="Asp_de-COase-like_dom_sf"/>
</dbReference>
<feature type="domain" description="AAA+ ATPase" evidence="3">
    <location>
        <begin position="715"/>
        <end position="854"/>
    </location>
</feature>
<feature type="domain" description="CDC48" evidence="4">
    <location>
        <begin position="331"/>
        <end position="397"/>
    </location>
</feature>
<dbReference type="SUPFAM" id="SSF52540">
    <property type="entry name" value="P-loop containing nucleoside triphosphate hydrolases"/>
    <property type="match status" value="2"/>
</dbReference>
<dbReference type="PANTHER" id="PTHR23077">
    <property type="entry name" value="AAA-FAMILY ATPASE"/>
    <property type="match status" value="1"/>
</dbReference>
<dbReference type="GO" id="GO:0097352">
    <property type="term" value="P:autophagosome maturation"/>
    <property type="evidence" value="ECO:0007669"/>
    <property type="project" value="TreeGrafter"/>
</dbReference>
<dbReference type="Pfam" id="PF17862">
    <property type="entry name" value="AAA_lid_3"/>
    <property type="match status" value="2"/>
</dbReference>
<dbReference type="GO" id="GO:0005829">
    <property type="term" value="C:cytosol"/>
    <property type="evidence" value="ECO:0007669"/>
    <property type="project" value="TreeGrafter"/>
</dbReference>
<dbReference type="InterPro" id="IPR050168">
    <property type="entry name" value="AAA_ATPase_domain"/>
</dbReference>
<dbReference type="InterPro" id="IPR004201">
    <property type="entry name" value="Cdc48_dom2"/>
</dbReference>